<gene>
    <name evidence="1" type="ORF">RPERSI_LOCUS23240</name>
</gene>
<accession>A0ACA9RTY6</accession>
<proteinExistence type="predicted"/>
<protein>
    <submittedName>
        <fullName evidence="1">12493_t:CDS:1</fullName>
    </submittedName>
</protein>
<dbReference type="Proteomes" id="UP000789920">
    <property type="component" value="Unassembled WGS sequence"/>
</dbReference>
<evidence type="ECO:0000313" key="1">
    <source>
        <dbReference type="EMBL" id="CAG8811126.1"/>
    </source>
</evidence>
<feature type="non-terminal residue" evidence="1">
    <location>
        <position position="317"/>
    </location>
</feature>
<dbReference type="EMBL" id="CAJVQC010072022">
    <property type="protein sequence ID" value="CAG8811126.1"/>
    <property type="molecule type" value="Genomic_DNA"/>
</dbReference>
<reference evidence="1" key="1">
    <citation type="submission" date="2021-06" db="EMBL/GenBank/DDBJ databases">
        <authorList>
            <person name="Kallberg Y."/>
            <person name="Tangrot J."/>
            <person name="Rosling A."/>
        </authorList>
    </citation>
    <scope>NUCLEOTIDE SEQUENCE</scope>
    <source>
        <strain evidence="1">MA461A</strain>
    </source>
</reference>
<organism evidence="1 2">
    <name type="scientific">Racocetra persica</name>
    <dbReference type="NCBI Taxonomy" id="160502"/>
    <lineage>
        <taxon>Eukaryota</taxon>
        <taxon>Fungi</taxon>
        <taxon>Fungi incertae sedis</taxon>
        <taxon>Mucoromycota</taxon>
        <taxon>Glomeromycotina</taxon>
        <taxon>Glomeromycetes</taxon>
        <taxon>Diversisporales</taxon>
        <taxon>Gigasporaceae</taxon>
        <taxon>Racocetra</taxon>
    </lineage>
</organism>
<keyword evidence="2" id="KW-1185">Reference proteome</keyword>
<comment type="caution">
    <text evidence="1">The sequence shown here is derived from an EMBL/GenBank/DDBJ whole genome shotgun (WGS) entry which is preliminary data.</text>
</comment>
<sequence>EDEYPTESKEGRDSLMIISGERLKTISNFVKNNHIGLLRSPPSSGKSTLGQVLRDYFDSLNYDSIYISLAEISKRKEATYVFIDEIKSSIAMALYSFGMLLLGTYYPTLDPQMIPVEFHHALGLNGSLLFKIPKEVQKAVFNLTGRHLGIITTACAFYWFNDWNLTIEESEFIRKKLFACQTSIFFPANYLNPVAKKFVKIGLFSTVAHNNMVAHSIDSNEQIKISAPIIRFLLRTIERMSPSILSESFGKGAKSGPNSRLYERSWQMEWYCTATTAVPENTSISADIGPVFGSVGFLDFYVNGELCWGIELTHEGD</sequence>
<name>A0ACA9RTY6_9GLOM</name>
<evidence type="ECO:0000313" key="2">
    <source>
        <dbReference type="Proteomes" id="UP000789920"/>
    </source>
</evidence>
<feature type="non-terminal residue" evidence="1">
    <location>
        <position position="1"/>
    </location>
</feature>